<keyword evidence="2" id="KW-1185">Reference proteome</keyword>
<reference evidence="1 2" key="1">
    <citation type="submission" date="2024-09" db="EMBL/GenBank/DDBJ databases">
        <title>Chromosome-scale assembly of Riccia sorocarpa.</title>
        <authorList>
            <person name="Paukszto L."/>
        </authorList>
    </citation>
    <scope>NUCLEOTIDE SEQUENCE [LARGE SCALE GENOMIC DNA]</scope>
    <source>
        <strain evidence="1">LP-2024</strain>
        <tissue evidence="1">Aerial parts of the thallus</tissue>
    </source>
</reference>
<evidence type="ECO:0000313" key="2">
    <source>
        <dbReference type="Proteomes" id="UP001633002"/>
    </source>
</evidence>
<protein>
    <submittedName>
        <fullName evidence="1">Uncharacterized protein</fullName>
    </submittedName>
</protein>
<sequence>MSAAAEAAWRDQVEKLIRWQNKVNKGDHAWRLNEEDPGERNPFHVEEDETRVKPRVRWEQRRDTLIGFCGEKVEHVFSRVVLCAKVLFFFPSIAAVAEVWEPSNIR</sequence>
<name>A0ABD3GVL3_9MARC</name>
<evidence type="ECO:0000313" key="1">
    <source>
        <dbReference type="EMBL" id="KAL3681169.1"/>
    </source>
</evidence>
<organism evidence="1 2">
    <name type="scientific">Riccia sorocarpa</name>
    <dbReference type="NCBI Taxonomy" id="122646"/>
    <lineage>
        <taxon>Eukaryota</taxon>
        <taxon>Viridiplantae</taxon>
        <taxon>Streptophyta</taxon>
        <taxon>Embryophyta</taxon>
        <taxon>Marchantiophyta</taxon>
        <taxon>Marchantiopsida</taxon>
        <taxon>Marchantiidae</taxon>
        <taxon>Marchantiales</taxon>
        <taxon>Ricciaceae</taxon>
        <taxon>Riccia</taxon>
    </lineage>
</organism>
<dbReference type="EMBL" id="JBJQOH010000007">
    <property type="protein sequence ID" value="KAL3681169.1"/>
    <property type="molecule type" value="Genomic_DNA"/>
</dbReference>
<dbReference type="Proteomes" id="UP001633002">
    <property type="component" value="Unassembled WGS sequence"/>
</dbReference>
<accession>A0ABD3GVL3</accession>
<comment type="caution">
    <text evidence="1">The sequence shown here is derived from an EMBL/GenBank/DDBJ whole genome shotgun (WGS) entry which is preliminary data.</text>
</comment>
<proteinExistence type="predicted"/>
<gene>
    <name evidence="1" type="ORF">R1sor_024125</name>
</gene>
<dbReference type="AlphaFoldDB" id="A0ABD3GVL3"/>